<dbReference type="InterPro" id="IPR039384">
    <property type="entry name" value="HINT"/>
</dbReference>
<evidence type="ECO:0000313" key="4">
    <source>
        <dbReference type="Proteomes" id="UP001387364"/>
    </source>
</evidence>
<dbReference type="SUPFAM" id="SSF54197">
    <property type="entry name" value="HIT-like"/>
    <property type="match status" value="1"/>
</dbReference>
<dbReference type="InterPro" id="IPR001310">
    <property type="entry name" value="Histidine_triad_HIT"/>
</dbReference>
<organism evidence="3 4">
    <name type="scientific">Bacillus kandeliae</name>
    <dbReference type="NCBI Taxonomy" id="3129297"/>
    <lineage>
        <taxon>Bacteria</taxon>
        <taxon>Bacillati</taxon>
        <taxon>Bacillota</taxon>
        <taxon>Bacilli</taxon>
        <taxon>Bacillales</taxon>
        <taxon>Bacillaceae</taxon>
        <taxon>Bacillus</taxon>
    </lineage>
</organism>
<dbReference type="Gene3D" id="3.30.428.10">
    <property type="entry name" value="HIT-like"/>
    <property type="match status" value="1"/>
</dbReference>
<dbReference type="RefSeq" id="WP_338753498.1">
    <property type="nucleotide sequence ID" value="NZ_CP147404.1"/>
</dbReference>
<dbReference type="Proteomes" id="UP001387364">
    <property type="component" value="Chromosome"/>
</dbReference>
<dbReference type="PANTHER" id="PTHR46648">
    <property type="entry name" value="HIT FAMILY PROTEIN 1"/>
    <property type="match status" value="1"/>
</dbReference>
<dbReference type="PROSITE" id="PS00892">
    <property type="entry name" value="HIT_1"/>
    <property type="match status" value="1"/>
</dbReference>
<proteinExistence type="predicted"/>
<keyword evidence="4" id="KW-1185">Reference proteome</keyword>
<feature type="short sequence motif" description="Histidine triad motif" evidence="1">
    <location>
        <begin position="97"/>
        <end position="101"/>
    </location>
</feature>
<dbReference type="InterPro" id="IPR011146">
    <property type="entry name" value="HIT-like"/>
</dbReference>
<gene>
    <name evidence="3" type="ORF">WDJ61_04760</name>
</gene>
<dbReference type="PRINTS" id="PR00332">
    <property type="entry name" value="HISTRIAD"/>
</dbReference>
<reference evidence="3 4" key="1">
    <citation type="submission" date="2024-02" db="EMBL/GenBank/DDBJ databases">
        <title>Seven novel Bacillus-like species.</title>
        <authorList>
            <person name="Liu G."/>
        </authorList>
    </citation>
    <scope>NUCLEOTIDE SEQUENCE [LARGE SCALE GENOMIC DNA]</scope>
    <source>
        <strain evidence="3 4">FJAT-52991</strain>
    </source>
</reference>
<evidence type="ECO:0000313" key="3">
    <source>
        <dbReference type="EMBL" id="WXB93944.1"/>
    </source>
</evidence>
<name>A0ABZ2N935_9BACI</name>
<evidence type="ECO:0000256" key="1">
    <source>
        <dbReference type="PROSITE-ProRule" id="PRU00464"/>
    </source>
</evidence>
<dbReference type="CDD" id="cd01277">
    <property type="entry name" value="HINT_subgroup"/>
    <property type="match status" value="1"/>
</dbReference>
<dbReference type="PANTHER" id="PTHR46648:SF1">
    <property type="entry name" value="ADENOSINE 5'-MONOPHOSPHORAMIDASE HNT1"/>
    <property type="match status" value="1"/>
</dbReference>
<dbReference type="PROSITE" id="PS51084">
    <property type="entry name" value="HIT_2"/>
    <property type="match status" value="1"/>
</dbReference>
<feature type="domain" description="HIT" evidence="2">
    <location>
        <begin position="5"/>
        <end position="112"/>
    </location>
</feature>
<sequence>MSDCIFCKIINGDIPSAKVYEDEHVYAFLDISQVTKGHTLIIPKEHKENVFELTSDQAARLFEVVPKIAHAIKKEFQVEGLNILNNNGAVAGQTVFHSHIHLLPRYGKEDGFHPIFQDHSGEYSTEEFQQIAQGIARYIQN</sequence>
<dbReference type="InterPro" id="IPR036265">
    <property type="entry name" value="HIT-like_sf"/>
</dbReference>
<accession>A0ABZ2N935</accession>
<dbReference type="EMBL" id="CP147404">
    <property type="protein sequence ID" value="WXB93944.1"/>
    <property type="molecule type" value="Genomic_DNA"/>
</dbReference>
<protein>
    <submittedName>
        <fullName evidence="3">HIT family protein</fullName>
    </submittedName>
</protein>
<dbReference type="InterPro" id="IPR019808">
    <property type="entry name" value="Histidine_triad_CS"/>
</dbReference>
<evidence type="ECO:0000259" key="2">
    <source>
        <dbReference type="PROSITE" id="PS51084"/>
    </source>
</evidence>
<dbReference type="Pfam" id="PF01230">
    <property type="entry name" value="HIT"/>
    <property type="match status" value="1"/>
</dbReference>